<dbReference type="SUPFAM" id="SSF52317">
    <property type="entry name" value="Class I glutamine amidotransferase-like"/>
    <property type="match status" value="1"/>
</dbReference>
<gene>
    <name evidence="2" type="ORF">FKZ61_11280</name>
</gene>
<keyword evidence="3" id="KW-1185">Reference proteome</keyword>
<name>A0A540VG49_9CHLR</name>
<protein>
    <recommendedName>
        <fullName evidence="1">Beta-galactosidase trimerisation domain-containing protein</fullName>
    </recommendedName>
</protein>
<feature type="domain" description="Beta-galactosidase trimerisation" evidence="1">
    <location>
        <begin position="348"/>
        <end position="457"/>
    </location>
</feature>
<dbReference type="Pfam" id="PF08532">
    <property type="entry name" value="Glyco_hydro_42M"/>
    <property type="match status" value="1"/>
</dbReference>
<dbReference type="Gene3D" id="3.20.20.80">
    <property type="entry name" value="Glycosidases"/>
    <property type="match status" value="1"/>
</dbReference>
<dbReference type="InterPro" id="IPR017853">
    <property type="entry name" value="GH"/>
</dbReference>
<dbReference type="OrthoDB" id="138341at2"/>
<dbReference type="InterPro" id="IPR013738">
    <property type="entry name" value="Beta_galactosidase_Trimer"/>
</dbReference>
<dbReference type="InterPro" id="IPR029062">
    <property type="entry name" value="Class_I_gatase-like"/>
</dbReference>
<dbReference type="Gene3D" id="3.40.50.880">
    <property type="match status" value="1"/>
</dbReference>
<dbReference type="AlphaFoldDB" id="A0A540VG49"/>
<dbReference type="EMBL" id="VIGC01000012">
    <property type="protein sequence ID" value="TQE95739.1"/>
    <property type="molecule type" value="Genomic_DNA"/>
</dbReference>
<sequence length="690" mass="78424">MRWAQLTLVENDPGNYDPHFWLDYFRRVHADAACLSAGGCVAYYPTQIPFHYRSPWMGDSDPFGELLAGCRAMDMVVIARTDPHAIHQDAYEAHPEWVAVDVDGQPRRHWASPELWVTCALGPYNFEFMTEVHREIVSRYQVDGIFSNRWTGHGICYCASCRRLFRERHGLDLPRSQDPRDPAWRAYLGWRQERLFQLWRLWDGEIRAINPRARFIANSGGGALSSLDMKTIGELSDTLFADRQARHGLMAPWANGKNAKEYRATLGNKPIGGIFSVGVEEKYRWKDSVQSPAEIRLWVLDGIANGLRPWFTKFAGSVYDPRWLQVVEELYGWHHRHERYLRNQAPLARVALVYSQQTAQFYGGQEAYEWVETPILGWYQALVEARIPFEMVHDGLLDAEHVDRYRTLILPNIAALSDHQCRQLSEFVARGGSLVATFETSRYNQWGELRPDLGLGHLFGVQAAGKVEGPMRNAYLRLEREADGRIHPLLAGLEDAPRIIHGAYRLPVQATAPLAHAPLTLIPSYPDLPMEAVYPRVERTEVPEVYLRETAGGRVVYFPWDIDRIFWEVLCVDHGRLLANAVRWATDEPPVVTVEGPGVLDVTVWRQEASMTVHLVNLTNPMMMKGPARELLPVGRQVVTVRLPVGTRPRRVQLLNTPGPASWEEGQGVVRVEVPSVLDLEVVAIDLDSA</sequence>
<evidence type="ECO:0000313" key="3">
    <source>
        <dbReference type="Proteomes" id="UP000317371"/>
    </source>
</evidence>
<comment type="caution">
    <text evidence="2">The sequence shown here is derived from an EMBL/GenBank/DDBJ whole genome shotgun (WGS) entry which is preliminary data.</text>
</comment>
<dbReference type="SUPFAM" id="SSF51445">
    <property type="entry name" value="(Trans)glycosidases"/>
    <property type="match status" value="1"/>
</dbReference>
<reference evidence="2 3" key="1">
    <citation type="submission" date="2019-06" db="EMBL/GenBank/DDBJ databases">
        <title>Genome sequence of Litorilinea aerophila BAA-2444.</title>
        <authorList>
            <person name="Maclea K.S."/>
            <person name="Maurais E.G."/>
            <person name="Iannazzi L.C."/>
        </authorList>
    </citation>
    <scope>NUCLEOTIDE SEQUENCE [LARGE SCALE GENOMIC DNA]</scope>
    <source>
        <strain evidence="2 3">ATCC BAA-2444</strain>
    </source>
</reference>
<dbReference type="InParanoid" id="A0A540VG49"/>
<dbReference type="Pfam" id="PF14871">
    <property type="entry name" value="GHL6"/>
    <property type="match status" value="1"/>
</dbReference>
<organism evidence="2 3">
    <name type="scientific">Litorilinea aerophila</name>
    <dbReference type="NCBI Taxonomy" id="1204385"/>
    <lineage>
        <taxon>Bacteria</taxon>
        <taxon>Bacillati</taxon>
        <taxon>Chloroflexota</taxon>
        <taxon>Caldilineae</taxon>
        <taxon>Caldilineales</taxon>
        <taxon>Caldilineaceae</taxon>
        <taxon>Litorilinea</taxon>
    </lineage>
</organism>
<dbReference type="CDD" id="cd03143">
    <property type="entry name" value="A4_beta-galactosidase_middle_domain"/>
    <property type="match status" value="1"/>
</dbReference>
<dbReference type="Proteomes" id="UP000317371">
    <property type="component" value="Unassembled WGS sequence"/>
</dbReference>
<dbReference type="GO" id="GO:0005975">
    <property type="term" value="P:carbohydrate metabolic process"/>
    <property type="evidence" value="ECO:0007669"/>
    <property type="project" value="InterPro"/>
</dbReference>
<dbReference type="GO" id="GO:0004565">
    <property type="term" value="F:beta-galactosidase activity"/>
    <property type="evidence" value="ECO:0007669"/>
    <property type="project" value="InterPro"/>
</dbReference>
<evidence type="ECO:0000313" key="2">
    <source>
        <dbReference type="EMBL" id="TQE95739.1"/>
    </source>
</evidence>
<evidence type="ECO:0000259" key="1">
    <source>
        <dbReference type="Pfam" id="PF08532"/>
    </source>
</evidence>
<proteinExistence type="predicted"/>
<dbReference type="InterPro" id="IPR028212">
    <property type="entry name" value="GHL6"/>
</dbReference>
<accession>A0A540VG49</accession>